<sequence length="172" mass="18941">MSLTLTSVARAQLDQVYRALDIILTKGEAFARSKDVEDSVWLNWRLAPDMFALARQVQLVSDFTVRGMSRLAGVEPVSLSDDETSFADLRARIAKAREVVWALDSAAIDADPHADITFPAGRGREMTLPRQAYLQNFILTNALFHASTVYNILRQLGAPVGKADMMGMSPQG</sequence>
<keyword evidence="2" id="KW-1185">Reference proteome</keyword>
<organism evidence="1 2">
    <name type="scientific">Maricaulis maris (strain MCS10)</name>
    <name type="common">Caulobacter maris</name>
    <dbReference type="NCBI Taxonomy" id="394221"/>
    <lineage>
        <taxon>Bacteria</taxon>
        <taxon>Pseudomonadati</taxon>
        <taxon>Pseudomonadota</taxon>
        <taxon>Alphaproteobacteria</taxon>
        <taxon>Maricaulales</taxon>
        <taxon>Maricaulaceae</taxon>
        <taxon>Maricaulis</taxon>
    </lineage>
</organism>
<evidence type="ECO:0000313" key="2">
    <source>
        <dbReference type="Proteomes" id="UP000001964"/>
    </source>
</evidence>
<proteinExistence type="predicted"/>
<dbReference type="RefSeq" id="WP_011644107.1">
    <property type="nucleotide sequence ID" value="NC_008347.1"/>
</dbReference>
<dbReference type="Gene3D" id="1.20.120.450">
    <property type="entry name" value="dinb family like domain"/>
    <property type="match status" value="1"/>
</dbReference>
<dbReference type="HOGENOM" id="CLU_090929_1_0_5"/>
<dbReference type="Proteomes" id="UP000001964">
    <property type="component" value="Chromosome"/>
</dbReference>
<dbReference type="OrthoDB" id="338237at2"/>
<name>Q0AMM5_MARMM</name>
<protein>
    <recommendedName>
        <fullName evidence="3">DinB family protein</fullName>
    </recommendedName>
</protein>
<dbReference type="PANTHER" id="PTHR36922:SF1">
    <property type="entry name" value="DUF1993 DOMAIN-CONTAINING PROTEIN"/>
    <property type="match status" value="1"/>
</dbReference>
<dbReference type="PANTHER" id="PTHR36922">
    <property type="entry name" value="BLL2446 PROTEIN"/>
    <property type="match status" value="1"/>
</dbReference>
<accession>Q0AMM5</accession>
<dbReference type="AlphaFoldDB" id="Q0AMM5"/>
<dbReference type="KEGG" id="mmr:Mmar10_2170"/>
<evidence type="ECO:0000313" key="1">
    <source>
        <dbReference type="EMBL" id="ABI66462.1"/>
    </source>
</evidence>
<gene>
    <name evidence="1" type="ordered locus">Mmar10_2170</name>
</gene>
<dbReference type="STRING" id="394221.Mmar10_2170"/>
<reference evidence="1 2" key="1">
    <citation type="submission" date="2006-08" db="EMBL/GenBank/DDBJ databases">
        <title>Complete sequence of Maricaulis maris MCS10.</title>
        <authorList>
            <consortium name="US DOE Joint Genome Institute"/>
            <person name="Copeland A."/>
            <person name="Lucas S."/>
            <person name="Lapidus A."/>
            <person name="Barry K."/>
            <person name="Detter J.C."/>
            <person name="Glavina del Rio T."/>
            <person name="Hammon N."/>
            <person name="Israni S."/>
            <person name="Dalin E."/>
            <person name="Tice H."/>
            <person name="Pitluck S."/>
            <person name="Saunders E."/>
            <person name="Brettin T."/>
            <person name="Bruce D."/>
            <person name="Han C."/>
            <person name="Tapia R."/>
            <person name="Gilna P."/>
            <person name="Schmutz J."/>
            <person name="Larimer F."/>
            <person name="Land M."/>
            <person name="Hauser L."/>
            <person name="Kyrpides N."/>
            <person name="Mikhailova N."/>
            <person name="Viollier P."/>
            <person name="Stephens C."/>
            <person name="Richardson P."/>
        </authorList>
    </citation>
    <scope>NUCLEOTIDE SEQUENCE [LARGE SCALE GENOMIC DNA]</scope>
    <source>
        <strain evidence="1 2">MCS10</strain>
    </source>
</reference>
<dbReference type="Pfam" id="PF09351">
    <property type="entry name" value="DUF1993"/>
    <property type="match status" value="1"/>
</dbReference>
<dbReference type="InterPro" id="IPR018531">
    <property type="entry name" value="DUF1993"/>
</dbReference>
<dbReference type="SUPFAM" id="SSF109854">
    <property type="entry name" value="DinB/YfiT-like putative metalloenzymes"/>
    <property type="match status" value="1"/>
</dbReference>
<dbReference type="EMBL" id="CP000449">
    <property type="protein sequence ID" value="ABI66462.1"/>
    <property type="molecule type" value="Genomic_DNA"/>
</dbReference>
<evidence type="ECO:0008006" key="3">
    <source>
        <dbReference type="Google" id="ProtNLM"/>
    </source>
</evidence>
<dbReference type="InterPro" id="IPR034660">
    <property type="entry name" value="DinB/YfiT-like"/>
</dbReference>
<dbReference type="eggNOG" id="COG3812">
    <property type="taxonomic scope" value="Bacteria"/>
</dbReference>